<dbReference type="Pfam" id="PF01420">
    <property type="entry name" value="Methylase_S"/>
    <property type="match status" value="2"/>
</dbReference>
<dbReference type="InterPro" id="IPR052021">
    <property type="entry name" value="Type-I_RS_S_subunit"/>
</dbReference>
<keyword evidence="5" id="KW-0540">Nuclease</keyword>
<organism evidence="5 6">
    <name type="scientific">Mucilaginibacter aquatilis</name>
    <dbReference type="NCBI Taxonomy" id="1517760"/>
    <lineage>
        <taxon>Bacteria</taxon>
        <taxon>Pseudomonadati</taxon>
        <taxon>Bacteroidota</taxon>
        <taxon>Sphingobacteriia</taxon>
        <taxon>Sphingobacteriales</taxon>
        <taxon>Sphingobacteriaceae</taxon>
        <taxon>Mucilaginibacter</taxon>
    </lineage>
</organism>
<dbReference type="CDD" id="cd17524">
    <property type="entry name" value="RMtype1_S_EcoUTORF5051P-TRD2-CR2_like"/>
    <property type="match status" value="1"/>
</dbReference>
<evidence type="ECO:0000259" key="4">
    <source>
        <dbReference type="Pfam" id="PF01420"/>
    </source>
</evidence>
<dbReference type="GO" id="GO:0009307">
    <property type="term" value="P:DNA restriction-modification system"/>
    <property type="evidence" value="ECO:0007669"/>
    <property type="project" value="UniProtKB-KW"/>
</dbReference>
<evidence type="ECO:0000313" key="5">
    <source>
        <dbReference type="EMBL" id="MVN91429.1"/>
    </source>
</evidence>
<accession>A0A6I4IDA4</accession>
<keyword evidence="3" id="KW-0238">DNA-binding</keyword>
<name>A0A6I4IDA4_9SPHI</name>
<protein>
    <submittedName>
        <fullName evidence="5">Restriction endonuclease subunit S</fullName>
    </submittedName>
</protein>
<feature type="domain" description="Type I restriction modification DNA specificity" evidence="4">
    <location>
        <begin position="242"/>
        <end position="387"/>
    </location>
</feature>
<evidence type="ECO:0000256" key="2">
    <source>
        <dbReference type="ARBA" id="ARBA00022747"/>
    </source>
</evidence>
<dbReference type="GO" id="GO:0004519">
    <property type="term" value="F:endonuclease activity"/>
    <property type="evidence" value="ECO:0007669"/>
    <property type="project" value="UniProtKB-KW"/>
</dbReference>
<dbReference type="AlphaFoldDB" id="A0A6I4IDA4"/>
<dbReference type="PANTHER" id="PTHR30408:SF13">
    <property type="entry name" value="TYPE I RESTRICTION ENZYME HINDI SPECIFICITY SUBUNIT"/>
    <property type="match status" value="1"/>
</dbReference>
<evidence type="ECO:0000256" key="3">
    <source>
        <dbReference type="ARBA" id="ARBA00023125"/>
    </source>
</evidence>
<dbReference type="GO" id="GO:0003677">
    <property type="term" value="F:DNA binding"/>
    <property type="evidence" value="ECO:0007669"/>
    <property type="project" value="UniProtKB-KW"/>
</dbReference>
<keyword evidence="5" id="KW-0378">Hydrolase</keyword>
<gene>
    <name evidence="5" type="ORF">GO816_09870</name>
</gene>
<evidence type="ECO:0000256" key="1">
    <source>
        <dbReference type="ARBA" id="ARBA00010923"/>
    </source>
</evidence>
<dbReference type="Proteomes" id="UP000434850">
    <property type="component" value="Unassembled WGS sequence"/>
</dbReference>
<proteinExistence type="inferred from homology"/>
<dbReference type="OrthoDB" id="667970at2"/>
<dbReference type="SUPFAM" id="SSF116734">
    <property type="entry name" value="DNA methylase specificity domain"/>
    <property type="match status" value="2"/>
</dbReference>
<dbReference type="EMBL" id="WQLA01000003">
    <property type="protein sequence ID" value="MVN91429.1"/>
    <property type="molecule type" value="Genomic_DNA"/>
</dbReference>
<keyword evidence="5" id="KW-0255">Endonuclease</keyword>
<dbReference type="RefSeq" id="WP_157541644.1">
    <property type="nucleotide sequence ID" value="NZ_WQLA01000003.1"/>
</dbReference>
<comment type="caution">
    <text evidence="5">The sequence shown here is derived from an EMBL/GenBank/DDBJ whole genome shotgun (WGS) entry which is preliminary data.</text>
</comment>
<comment type="similarity">
    <text evidence="1">Belongs to the type-I restriction system S methylase family.</text>
</comment>
<sequence length="527" mass="58815">MTEMRWIIPDDWCWVRLGELAEVIGGGTPPTGDGSNFEMNGIPWITPADLTGYSETFIRKGKRSLSEKGYANSSAKIVPRGSVLLSSRAPVGYCVIAANELCTSQGFKTFVLKGSINPEYVRYYLLFSKNYLESISSGTTFKELSGFKASTISFPLAPLEEQAVIVNYLSGLNSKLQRTRSHLNAAVQLAETLKAKVLENAYSGVLTEEWRFKHKKFTPERVQLGSIISEITYGTSSKSSRIGKIPVLRMGNIQDGAIDWSDLVYTNDNQEIKKYILKAGDVLFNRTNSPELVGKTAVYKGEREAIYAGYLIRVRCSDVMLPDYLNICLNSPQGREFCRRVKSDGISQSNINATKLKTFILPLPSVEEQREIIAIIEKNFNRIINIINGVDGASGKLSSLETTFYSKAFSGELTRNVTHEHTAIDILDQIKLHDINANKIIIRKPKQTGKSTANIMKKLLDVLSEADEWLAAQEAFQRCGIRLDSTTEEIEPLYAELRALDKKGMLAVQPVLDSEGRKLFDRIKLSH</sequence>
<dbReference type="InterPro" id="IPR000055">
    <property type="entry name" value="Restrct_endonuc_typeI_TRD"/>
</dbReference>
<dbReference type="PANTHER" id="PTHR30408">
    <property type="entry name" value="TYPE-1 RESTRICTION ENZYME ECOKI SPECIFICITY PROTEIN"/>
    <property type="match status" value="1"/>
</dbReference>
<dbReference type="InterPro" id="IPR044946">
    <property type="entry name" value="Restrct_endonuc_typeI_TRD_sf"/>
</dbReference>
<evidence type="ECO:0000313" key="6">
    <source>
        <dbReference type="Proteomes" id="UP000434850"/>
    </source>
</evidence>
<keyword evidence="6" id="KW-1185">Reference proteome</keyword>
<reference evidence="5 6" key="1">
    <citation type="submission" date="2019-12" db="EMBL/GenBank/DDBJ databases">
        <title>Mucilaginibacter sp. HME9299 genome sequencing and assembly.</title>
        <authorList>
            <person name="Kang H."/>
            <person name="Kim H."/>
            <person name="Joh K."/>
        </authorList>
    </citation>
    <scope>NUCLEOTIDE SEQUENCE [LARGE SCALE GENOMIC DNA]</scope>
    <source>
        <strain evidence="5 6">HME9299</strain>
    </source>
</reference>
<feature type="domain" description="Type I restriction modification DNA specificity" evidence="4">
    <location>
        <begin position="9"/>
        <end position="177"/>
    </location>
</feature>
<dbReference type="Gene3D" id="3.90.220.20">
    <property type="entry name" value="DNA methylase specificity domains"/>
    <property type="match status" value="2"/>
</dbReference>
<keyword evidence="2" id="KW-0680">Restriction system</keyword>